<feature type="region of interest" description="Disordered" evidence="7">
    <location>
        <begin position="1083"/>
        <end position="1124"/>
    </location>
</feature>
<keyword evidence="11" id="KW-1185">Reference proteome</keyword>
<feature type="domain" description="Myb-like" evidence="8">
    <location>
        <begin position="337"/>
        <end position="389"/>
    </location>
</feature>
<keyword evidence="4" id="KW-0804">Transcription</keyword>
<dbReference type="Pfam" id="PF13921">
    <property type="entry name" value="Myb_DNA-bind_6"/>
    <property type="match status" value="1"/>
</dbReference>
<keyword evidence="6" id="KW-0175">Coiled coil</keyword>
<dbReference type="PROSITE" id="PS50090">
    <property type="entry name" value="MYB_LIKE"/>
    <property type="match status" value="4"/>
</dbReference>
<feature type="region of interest" description="Disordered" evidence="7">
    <location>
        <begin position="950"/>
        <end position="1009"/>
    </location>
</feature>
<feature type="coiled-coil region" evidence="6">
    <location>
        <begin position="254"/>
        <end position="295"/>
    </location>
</feature>
<dbReference type="InterPro" id="IPR017930">
    <property type="entry name" value="Myb_dom"/>
</dbReference>
<evidence type="ECO:0000256" key="2">
    <source>
        <dbReference type="ARBA" id="ARBA00023015"/>
    </source>
</evidence>
<dbReference type="EMBL" id="VSWD01000011">
    <property type="protein sequence ID" value="KAK3088735.1"/>
    <property type="molecule type" value="Genomic_DNA"/>
</dbReference>
<dbReference type="SMART" id="SM00717">
    <property type="entry name" value="SANT"/>
    <property type="match status" value="5"/>
</dbReference>
<feature type="domain" description="Myb-like" evidence="8">
    <location>
        <begin position="390"/>
        <end position="440"/>
    </location>
</feature>
<sequence length="1490" mass="169458">MASEPSETEREEIEEDIERLQLALQADEDDKSECESDDEDALRIVENADNDGDISQQGFTQSEDGSMHVETNIIGIDELPVNADTSLALNRTYQELILDSLRKIEIALSENREKQNLLEEGLEQKTIAPKPKEKEEGTKKKSLVSYFKPYFKGSFGQYPPDNDDVKLKRVMKELEQNIQPPPAWSSAQRKTLQEAVKNDALKQLLTPLMNRKELLIEKSDALQSELGILGYQLRQRNEALEEEEDEEGGVSEYQEEEREAIEKLKIHIDQKNQTLKEIQDKIQAVDQEMESVKGKPTVSLLNSVDINTVDWLMIANSVMEGKRTVIECQKMWKNVLHPSINKGPWPKDEITKLQSLVEVHQMSNWPAIAEELGTRRTPFQCLQYYQQYLNETYSKREWTNEEDTMLQEVVENCQYGEWISWGQVSYFIDGRSPQQCQNRWIAINPNIKRGKWSLQEDCRLITAVRLHGVKAWSTVQDYIPGRTAVQCRDRYLSALDPNLKTPNLWSYEEDKKILTLVNKDMEEQGRVSWVKIARQLPGRSDNSVLVRYKRLMAWKAKCEWVDEQPESDRQAMGLLNVKTTGKNKTAAQKKKEVEQTSQAFKLAEINDGIKRDDYLKQLEDKKKGELVVPRPPLMCRYSTRSFKHVWDRKKQLFNMIHTHLAKEIPNVVTPDQRQALPNQTYEQFKDFTSLNERQQEVLKTLLKEKAPGEITVREILNMSRSIKDSRNHVAKIKKRFEEDGILDRKMQEVIMWKLFYDTCITFRRRCGRPRKFPILDRLAKMDEEKKEQITNITMSLLMNALDVDQKAALNNYKHKTDSKKREVPPEDLTFLEKLCTVRKEEKKEEPKGDKSNLGNESDITLGMPYVRLDDEALERRARIGNVDKSKESSVNDTQPTSTSEIPQTARPKNVRIIKLPPGQKLKPGTKISDLMNKDFASDIQVYNFTRSTVTSDTEGKEMASSTADNNEGPLNLPSTSAATDITTPQVLSTESGSRKNPDKLPTIGEGGSRDIEILPLEPNVSGSITASSPVIHIPDESSQNIITVQPLMTNVDSSLVPNSMSQSEPVSTSTVVCASSSSTITESVQNQDLALPSGSQSEIPTGTNVQMQPQSSQSTEKSTVSNVQMPSSSKVKVLPPCLTTMQAFEGILLHKRLLMIRAGNLYNKLLFKRRSSHLQMELNKRRLEKIKQEPQQSPALDLLKTMRKMDQTSNSIKSTERDTAGGRLKIDDDLVIRDPLAVARKTKAYQQLQQRFKALFMWPALLSTIAPAKTDESNMTRYISTHAKIGRKLKKIVQREAFEKAGKKRGKTGRRKRNDKRENSLMINVKESDQRNAEDTNNSEMKTCNTENSATNMNGSNTEMGDSNAENGQEVPPKEKPISHHKQIQNVLSRIKNQNTELIRLSGARKRSIDVVDGPDIPSDIFDDVSPGIESNGLDCECVGGGRIEHDPSKKKLQIYGYSQGFGRADHAITAAILSRKFKYENVTFSNDGY</sequence>
<feature type="domain" description="HTH myb-type" evidence="9">
    <location>
        <begin position="505"/>
        <end position="556"/>
    </location>
</feature>
<feature type="compositionally biased region" description="Polar residues" evidence="7">
    <location>
        <begin position="890"/>
        <end position="902"/>
    </location>
</feature>
<feature type="region of interest" description="Disordered" evidence="7">
    <location>
        <begin position="878"/>
        <end position="905"/>
    </location>
</feature>
<gene>
    <name evidence="10" type="ORF">FSP39_023136</name>
</gene>
<dbReference type="PROSITE" id="PS51294">
    <property type="entry name" value="HTH_MYB"/>
    <property type="match status" value="3"/>
</dbReference>
<keyword evidence="3" id="KW-0238">DNA-binding</keyword>
<feature type="compositionally biased region" description="Basic and acidic residues" evidence="7">
    <location>
        <begin position="839"/>
        <end position="850"/>
    </location>
</feature>
<feature type="region of interest" description="Disordered" evidence="7">
    <location>
        <begin position="839"/>
        <end position="858"/>
    </location>
</feature>
<dbReference type="SUPFAM" id="SSF46689">
    <property type="entry name" value="Homeodomain-like"/>
    <property type="match status" value="3"/>
</dbReference>
<feature type="compositionally biased region" description="Polar residues" evidence="7">
    <location>
        <begin position="53"/>
        <end position="64"/>
    </location>
</feature>
<comment type="similarity">
    <text evidence="1">Belongs to the janus family.</text>
</comment>
<dbReference type="GO" id="GO:0042796">
    <property type="term" value="P:snRNA transcription by RNA polymerase III"/>
    <property type="evidence" value="ECO:0007669"/>
    <property type="project" value="TreeGrafter"/>
</dbReference>
<evidence type="ECO:0000313" key="10">
    <source>
        <dbReference type="EMBL" id="KAK3088735.1"/>
    </source>
</evidence>
<dbReference type="CDD" id="cd00167">
    <property type="entry name" value="SANT"/>
    <property type="match status" value="4"/>
</dbReference>
<keyword evidence="5" id="KW-0539">Nucleus</keyword>
<feature type="compositionally biased region" description="Basic residues" evidence="7">
    <location>
        <begin position="1302"/>
        <end position="1314"/>
    </location>
</feature>
<feature type="compositionally biased region" description="Polar residues" evidence="7">
    <location>
        <begin position="1335"/>
        <end position="1367"/>
    </location>
</feature>
<dbReference type="GO" id="GO:0000978">
    <property type="term" value="F:RNA polymerase II cis-regulatory region sequence-specific DNA binding"/>
    <property type="evidence" value="ECO:0007669"/>
    <property type="project" value="TreeGrafter"/>
</dbReference>
<dbReference type="GO" id="GO:0019185">
    <property type="term" value="C:snRNA-activating protein complex"/>
    <property type="evidence" value="ECO:0007669"/>
    <property type="project" value="TreeGrafter"/>
</dbReference>
<evidence type="ECO:0008006" key="12">
    <source>
        <dbReference type="Google" id="ProtNLM"/>
    </source>
</evidence>
<evidence type="ECO:0000256" key="5">
    <source>
        <dbReference type="ARBA" id="ARBA00023242"/>
    </source>
</evidence>
<feature type="region of interest" description="Disordered" evidence="7">
    <location>
        <begin position="24"/>
        <end position="65"/>
    </location>
</feature>
<feature type="compositionally biased region" description="Polar residues" evidence="7">
    <location>
        <begin position="972"/>
        <end position="991"/>
    </location>
</feature>
<feature type="domain" description="HTH myb-type" evidence="9">
    <location>
        <begin position="337"/>
        <end position="393"/>
    </location>
</feature>
<evidence type="ECO:0000256" key="6">
    <source>
        <dbReference type="SAM" id="Coils"/>
    </source>
</evidence>
<organism evidence="10 11">
    <name type="scientific">Pinctada imbricata</name>
    <name type="common">Atlantic pearl-oyster</name>
    <name type="synonym">Pinctada martensii</name>
    <dbReference type="NCBI Taxonomy" id="66713"/>
    <lineage>
        <taxon>Eukaryota</taxon>
        <taxon>Metazoa</taxon>
        <taxon>Spiralia</taxon>
        <taxon>Lophotrochozoa</taxon>
        <taxon>Mollusca</taxon>
        <taxon>Bivalvia</taxon>
        <taxon>Autobranchia</taxon>
        <taxon>Pteriomorphia</taxon>
        <taxon>Pterioida</taxon>
        <taxon>Pterioidea</taxon>
        <taxon>Pteriidae</taxon>
        <taxon>Pinctada</taxon>
    </lineage>
</organism>
<dbReference type="GO" id="GO:0042795">
    <property type="term" value="P:snRNA transcription by RNA polymerase II"/>
    <property type="evidence" value="ECO:0007669"/>
    <property type="project" value="TreeGrafter"/>
</dbReference>
<evidence type="ECO:0000259" key="9">
    <source>
        <dbReference type="PROSITE" id="PS51294"/>
    </source>
</evidence>
<evidence type="ECO:0000256" key="7">
    <source>
        <dbReference type="SAM" id="MobiDB-lite"/>
    </source>
</evidence>
<evidence type="ECO:0000256" key="3">
    <source>
        <dbReference type="ARBA" id="ARBA00023125"/>
    </source>
</evidence>
<dbReference type="Gene3D" id="1.10.10.60">
    <property type="entry name" value="Homeodomain-like"/>
    <property type="match status" value="4"/>
</dbReference>
<name>A0AA88XNM8_PINIB</name>
<evidence type="ECO:0000256" key="4">
    <source>
        <dbReference type="ARBA" id="ARBA00023163"/>
    </source>
</evidence>
<evidence type="ECO:0000313" key="11">
    <source>
        <dbReference type="Proteomes" id="UP001186944"/>
    </source>
</evidence>
<proteinExistence type="inferred from homology"/>
<dbReference type="Gene3D" id="3.50.20.20">
    <property type="entry name" value="Janus/Ocnus"/>
    <property type="match status" value="1"/>
</dbReference>
<keyword evidence="2" id="KW-0805">Transcription regulation</keyword>
<dbReference type="Pfam" id="PF05005">
    <property type="entry name" value="Ocnus"/>
    <property type="match status" value="1"/>
</dbReference>
<feature type="domain" description="Myb-like" evidence="8">
    <location>
        <begin position="444"/>
        <end position="495"/>
    </location>
</feature>
<feature type="compositionally biased region" description="Acidic residues" evidence="7">
    <location>
        <begin position="26"/>
        <end position="40"/>
    </location>
</feature>
<evidence type="ECO:0000259" key="8">
    <source>
        <dbReference type="PROSITE" id="PS50090"/>
    </source>
</evidence>
<dbReference type="InterPro" id="IPR001005">
    <property type="entry name" value="SANT/Myb"/>
</dbReference>
<dbReference type="InterPro" id="IPR038596">
    <property type="entry name" value="Janus_sf"/>
</dbReference>
<comment type="caution">
    <text evidence="10">The sequence shown here is derived from an EMBL/GenBank/DDBJ whole genome shotgun (WGS) entry which is preliminary data.</text>
</comment>
<dbReference type="GO" id="GO:0001006">
    <property type="term" value="F:RNA polymerase III type 3 promoter sequence-specific DNA binding"/>
    <property type="evidence" value="ECO:0007669"/>
    <property type="project" value="TreeGrafter"/>
</dbReference>
<dbReference type="InterPro" id="IPR009057">
    <property type="entry name" value="Homeodomain-like_sf"/>
</dbReference>
<feature type="domain" description="Myb-like" evidence="8">
    <location>
        <begin position="505"/>
        <end position="552"/>
    </location>
</feature>
<feature type="domain" description="HTH myb-type" evidence="9">
    <location>
        <begin position="444"/>
        <end position="499"/>
    </location>
</feature>
<dbReference type="Proteomes" id="UP001186944">
    <property type="component" value="Unassembled WGS sequence"/>
</dbReference>
<protein>
    <recommendedName>
        <fullName evidence="12">snRNA-activating protein complex subunit 4</fullName>
    </recommendedName>
</protein>
<dbReference type="PANTHER" id="PTHR46621">
    <property type="entry name" value="SNRNA-ACTIVATING PROTEIN COMPLEX SUBUNIT 4"/>
    <property type="match status" value="1"/>
</dbReference>
<accession>A0AA88XNM8</accession>
<dbReference type="PANTHER" id="PTHR46621:SF1">
    <property type="entry name" value="SNRNA-ACTIVATING PROTEIN COMPLEX SUBUNIT 4"/>
    <property type="match status" value="1"/>
</dbReference>
<dbReference type="SUPFAM" id="SSF143724">
    <property type="entry name" value="PHP14-like"/>
    <property type="match status" value="1"/>
</dbReference>
<feature type="compositionally biased region" description="Basic and acidic residues" evidence="7">
    <location>
        <begin position="878"/>
        <end position="889"/>
    </location>
</feature>
<feature type="region of interest" description="Disordered" evidence="7">
    <location>
        <begin position="1298"/>
        <end position="1380"/>
    </location>
</feature>
<dbReference type="InterPro" id="IPR007702">
    <property type="entry name" value="Janus"/>
</dbReference>
<dbReference type="Pfam" id="PF00249">
    <property type="entry name" value="Myb_DNA-binding"/>
    <property type="match status" value="2"/>
</dbReference>
<dbReference type="InterPro" id="IPR051575">
    <property type="entry name" value="Myb-like_DNA-bd"/>
</dbReference>
<reference evidence="10" key="1">
    <citation type="submission" date="2019-08" db="EMBL/GenBank/DDBJ databases">
        <title>The improved chromosome-level genome for the pearl oyster Pinctada fucata martensii using PacBio sequencing and Hi-C.</title>
        <authorList>
            <person name="Zheng Z."/>
        </authorList>
    </citation>
    <scope>NUCLEOTIDE SEQUENCE</scope>
    <source>
        <strain evidence="10">ZZ-2019</strain>
        <tissue evidence="10">Adductor muscle</tissue>
    </source>
</reference>
<evidence type="ECO:0000256" key="1">
    <source>
        <dbReference type="ARBA" id="ARBA00010971"/>
    </source>
</evidence>